<comment type="subcellular location">
    <subcellularLocation>
        <location evidence="1">Membrane</location>
        <topology evidence="1">Single-pass type I membrane protein</topology>
    </subcellularLocation>
</comment>
<keyword evidence="8 12" id="KW-0675">Receptor</keyword>
<proteinExistence type="predicted"/>
<dbReference type="AlphaFoldDB" id="A0A445G7Z8"/>
<dbReference type="Pfam" id="PF08263">
    <property type="entry name" value="LRRNT_2"/>
    <property type="match status" value="1"/>
</dbReference>
<evidence type="ECO:0000259" key="10">
    <source>
        <dbReference type="Pfam" id="PF08263"/>
    </source>
</evidence>
<dbReference type="FunFam" id="3.80.10.10:FF:000383">
    <property type="entry name" value="Leucine-rich repeat receptor protein kinase EMS1"/>
    <property type="match status" value="1"/>
</dbReference>
<evidence type="ECO:0000256" key="5">
    <source>
        <dbReference type="ARBA" id="ARBA00022737"/>
    </source>
</evidence>
<sequence>MAFCNHDDASALLSFKSSFSLNISSQSSLGYESPYPKIESWENGRNCCLWEGMSCDTKSSHVIGIDLSCSFLQGEFHPNTTLFKRIHLQKLNLAFNDFFNSPMPNGFGDHVALTHLNLSTSEFSGVIPSKISHLSKFVSLDLSFLEMRIEAATLDNVIVNVIDIWELTLDGLDMSSIKRALYLCELLEFNQSTPLRYLDLSVTGFSGKLPNNINHLESLNYLDFEFCDFEGPISLFLSNLTQVKHLDLGFNNFSSEIQSSLSNLQHLTFIDLSDNSFTGPIAKCFGNITQLNHLNLCWNNFSGEIPSSLSNLQCLTYINLFDNSFTGPIPQCFGNITQSYLLFTIFLRELPDNPTISHTEAIDADTGFRIEEMICDLGQDGFWQAHGPLYEKIENDSKITLYFGCTTFTRLSTVLALVNLKAQFGWSDNSFTELLMLLKKLLPEDNTLPKSQYEAKKILCPVGMEYQKIHACPNDCILYRNKYAEMRTCPTCGVSHYKVNNHKDSYVATT</sequence>
<keyword evidence="6" id="KW-1133">Transmembrane helix</keyword>
<protein>
    <submittedName>
        <fullName evidence="12">Receptor-like protein 6</fullName>
    </submittedName>
</protein>
<keyword evidence="4" id="KW-0732">Signal</keyword>
<dbReference type="GO" id="GO:0016020">
    <property type="term" value="C:membrane"/>
    <property type="evidence" value="ECO:0007669"/>
    <property type="project" value="UniProtKB-SubCell"/>
</dbReference>
<evidence type="ECO:0000313" key="12">
    <source>
        <dbReference type="EMBL" id="RZB57298.1"/>
    </source>
</evidence>
<keyword evidence="7" id="KW-0472">Membrane</keyword>
<dbReference type="Proteomes" id="UP000289340">
    <property type="component" value="Chromosome 17"/>
</dbReference>
<feature type="domain" description="Disease resistance R13L4/SHOC-2-like LRR" evidence="11">
    <location>
        <begin position="181"/>
        <end position="323"/>
    </location>
</feature>
<dbReference type="Gene3D" id="3.80.10.10">
    <property type="entry name" value="Ribonuclease Inhibitor"/>
    <property type="match status" value="4"/>
</dbReference>
<dbReference type="InterPro" id="IPR013210">
    <property type="entry name" value="LRR_N_plant-typ"/>
</dbReference>
<gene>
    <name evidence="12" type="ORF">D0Y65_046103</name>
</gene>
<comment type="caution">
    <text evidence="12">The sequence shown here is derived from an EMBL/GenBank/DDBJ whole genome shotgun (WGS) entry which is preliminary data.</text>
</comment>
<reference evidence="12 13" key="1">
    <citation type="submission" date="2018-09" db="EMBL/GenBank/DDBJ databases">
        <title>A high-quality reference genome of wild soybean provides a powerful tool to mine soybean genomes.</title>
        <authorList>
            <person name="Xie M."/>
            <person name="Chung C.Y.L."/>
            <person name="Li M.-W."/>
            <person name="Wong F.-L."/>
            <person name="Chan T.-F."/>
            <person name="Lam H.-M."/>
        </authorList>
    </citation>
    <scope>NUCLEOTIDE SEQUENCE [LARGE SCALE GENOMIC DNA]</scope>
    <source>
        <strain evidence="13">cv. W05</strain>
        <tissue evidence="12">Hypocotyl of etiolated seedlings</tissue>
    </source>
</reference>
<keyword evidence="13" id="KW-1185">Reference proteome</keyword>
<evidence type="ECO:0000256" key="9">
    <source>
        <dbReference type="ARBA" id="ARBA00023180"/>
    </source>
</evidence>
<feature type="domain" description="Leucine-rich repeat-containing N-terminal plant-type" evidence="10">
    <location>
        <begin position="6"/>
        <end position="56"/>
    </location>
</feature>
<keyword evidence="2" id="KW-0433">Leucine-rich repeat</keyword>
<evidence type="ECO:0000256" key="7">
    <source>
        <dbReference type="ARBA" id="ARBA00023136"/>
    </source>
</evidence>
<evidence type="ECO:0000256" key="2">
    <source>
        <dbReference type="ARBA" id="ARBA00022614"/>
    </source>
</evidence>
<dbReference type="InterPro" id="IPR032675">
    <property type="entry name" value="LRR_dom_sf"/>
</dbReference>
<evidence type="ECO:0000256" key="3">
    <source>
        <dbReference type="ARBA" id="ARBA00022692"/>
    </source>
</evidence>
<name>A0A445G7Z8_GLYSO</name>
<keyword evidence="5" id="KW-0677">Repeat</keyword>
<dbReference type="SUPFAM" id="SSF52058">
    <property type="entry name" value="L domain-like"/>
    <property type="match status" value="1"/>
</dbReference>
<evidence type="ECO:0000256" key="8">
    <source>
        <dbReference type="ARBA" id="ARBA00023170"/>
    </source>
</evidence>
<dbReference type="EMBL" id="QZWG01000017">
    <property type="protein sequence ID" value="RZB57298.1"/>
    <property type="molecule type" value="Genomic_DNA"/>
</dbReference>
<dbReference type="InterPro" id="IPR046956">
    <property type="entry name" value="RLP23-like"/>
</dbReference>
<dbReference type="PANTHER" id="PTHR48061">
    <property type="entry name" value="LEUCINE-RICH REPEAT RECEPTOR PROTEIN KINASE EMS1-LIKE-RELATED"/>
    <property type="match status" value="1"/>
</dbReference>
<evidence type="ECO:0000256" key="6">
    <source>
        <dbReference type="ARBA" id="ARBA00022989"/>
    </source>
</evidence>
<evidence type="ECO:0000256" key="4">
    <source>
        <dbReference type="ARBA" id="ARBA00022729"/>
    </source>
</evidence>
<keyword evidence="3" id="KW-0812">Transmembrane</keyword>
<organism evidence="12 13">
    <name type="scientific">Glycine soja</name>
    <name type="common">Wild soybean</name>
    <dbReference type="NCBI Taxonomy" id="3848"/>
    <lineage>
        <taxon>Eukaryota</taxon>
        <taxon>Viridiplantae</taxon>
        <taxon>Streptophyta</taxon>
        <taxon>Embryophyta</taxon>
        <taxon>Tracheophyta</taxon>
        <taxon>Spermatophyta</taxon>
        <taxon>Magnoliopsida</taxon>
        <taxon>eudicotyledons</taxon>
        <taxon>Gunneridae</taxon>
        <taxon>Pentapetalae</taxon>
        <taxon>rosids</taxon>
        <taxon>fabids</taxon>
        <taxon>Fabales</taxon>
        <taxon>Fabaceae</taxon>
        <taxon>Papilionoideae</taxon>
        <taxon>50 kb inversion clade</taxon>
        <taxon>NPAAA clade</taxon>
        <taxon>indigoferoid/millettioid clade</taxon>
        <taxon>Phaseoleae</taxon>
        <taxon>Glycine</taxon>
        <taxon>Glycine subgen. Soja</taxon>
    </lineage>
</organism>
<evidence type="ECO:0000256" key="1">
    <source>
        <dbReference type="ARBA" id="ARBA00004479"/>
    </source>
</evidence>
<dbReference type="InterPro" id="IPR055414">
    <property type="entry name" value="LRR_R13L4/SHOC2-like"/>
</dbReference>
<dbReference type="PANTHER" id="PTHR48061:SF50">
    <property type="entry name" value="LEUCINE-RICH REPEAT-CONTAINING N-TERMINAL PLANT-TYPE DOMAIN-CONTAINING PROTEIN"/>
    <property type="match status" value="1"/>
</dbReference>
<dbReference type="Pfam" id="PF23598">
    <property type="entry name" value="LRR_14"/>
    <property type="match status" value="1"/>
</dbReference>
<evidence type="ECO:0000313" key="13">
    <source>
        <dbReference type="Proteomes" id="UP000289340"/>
    </source>
</evidence>
<accession>A0A445G7Z8</accession>
<keyword evidence="9" id="KW-0325">Glycoprotein</keyword>
<evidence type="ECO:0000259" key="11">
    <source>
        <dbReference type="Pfam" id="PF23598"/>
    </source>
</evidence>